<keyword evidence="1" id="KW-0863">Zinc-finger</keyword>
<feature type="compositionally biased region" description="Polar residues" evidence="2">
    <location>
        <begin position="166"/>
        <end position="176"/>
    </location>
</feature>
<dbReference type="GO" id="GO:0042393">
    <property type="term" value="F:histone binding"/>
    <property type="evidence" value="ECO:0007669"/>
    <property type="project" value="InterPro"/>
</dbReference>
<dbReference type="SMART" id="SM00401">
    <property type="entry name" value="ZnF_GATA"/>
    <property type="match status" value="2"/>
</dbReference>
<feature type="domain" description="GATA-type" evidence="3">
    <location>
        <begin position="741"/>
        <end position="782"/>
    </location>
</feature>
<dbReference type="Pfam" id="PF00320">
    <property type="entry name" value="GATA"/>
    <property type="match status" value="1"/>
</dbReference>
<dbReference type="InterPro" id="IPR013088">
    <property type="entry name" value="Znf_NHR/GATA"/>
</dbReference>
<feature type="compositionally biased region" description="Polar residues" evidence="2">
    <location>
        <begin position="359"/>
        <end position="369"/>
    </location>
</feature>
<dbReference type="PROSITE" id="PS50114">
    <property type="entry name" value="GATA_ZN_FINGER_2"/>
    <property type="match status" value="2"/>
</dbReference>
<evidence type="ECO:0000313" key="5">
    <source>
        <dbReference type="Proteomes" id="UP000053259"/>
    </source>
</evidence>
<feature type="compositionally biased region" description="Polar residues" evidence="2">
    <location>
        <begin position="427"/>
        <end position="448"/>
    </location>
</feature>
<feature type="compositionally biased region" description="Acidic residues" evidence="2">
    <location>
        <begin position="132"/>
        <end position="144"/>
    </location>
</feature>
<keyword evidence="1" id="KW-0862">Zinc</keyword>
<evidence type="ECO:0000313" key="4">
    <source>
        <dbReference type="EMBL" id="KIV99539.1"/>
    </source>
</evidence>
<dbReference type="OrthoDB" id="2420608at2759"/>
<dbReference type="GO" id="GO:0043565">
    <property type="term" value="F:sequence-specific DNA binding"/>
    <property type="evidence" value="ECO:0007669"/>
    <property type="project" value="InterPro"/>
</dbReference>
<reference evidence="4 5" key="1">
    <citation type="submission" date="2015-01" db="EMBL/GenBank/DDBJ databases">
        <title>The Genome Sequence of Ochroconis gallopava CBS43764.</title>
        <authorList>
            <consortium name="The Broad Institute Genomics Platform"/>
            <person name="Cuomo C."/>
            <person name="de Hoog S."/>
            <person name="Gorbushina A."/>
            <person name="Stielow B."/>
            <person name="Teixiera M."/>
            <person name="Abouelleil A."/>
            <person name="Chapman S.B."/>
            <person name="Priest M."/>
            <person name="Young S.K."/>
            <person name="Wortman J."/>
            <person name="Nusbaum C."/>
            <person name="Birren B."/>
        </authorList>
    </citation>
    <scope>NUCLEOTIDE SEQUENCE [LARGE SCALE GENOMIC DNA]</scope>
    <source>
        <strain evidence="4 5">CBS 43764</strain>
    </source>
</reference>
<feature type="region of interest" description="Disordered" evidence="2">
    <location>
        <begin position="258"/>
        <end position="280"/>
    </location>
</feature>
<dbReference type="Gene3D" id="1.10.20.10">
    <property type="entry name" value="Histone, subunit A"/>
    <property type="match status" value="1"/>
</dbReference>
<dbReference type="PANTHER" id="PTHR15992">
    <property type="entry name" value="HOLLIDAY JUNCTION RECOGNITION PROTEIN"/>
    <property type="match status" value="1"/>
</dbReference>
<feature type="compositionally biased region" description="Acidic residues" evidence="2">
    <location>
        <begin position="111"/>
        <end position="123"/>
    </location>
</feature>
<feature type="region of interest" description="Disordered" evidence="2">
    <location>
        <begin position="394"/>
        <end position="448"/>
    </location>
</feature>
<name>A0A0D1ZZU3_9PEZI</name>
<dbReference type="InterPro" id="IPR000679">
    <property type="entry name" value="Znf_GATA"/>
</dbReference>
<dbReference type="GO" id="GO:0005634">
    <property type="term" value="C:nucleus"/>
    <property type="evidence" value="ECO:0007669"/>
    <property type="project" value="InterPro"/>
</dbReference>
<feature type="domain" description="GATA-type" evidence="3">
    <location>
        <begin position="687"/>
        <end position="744"/>
    </location>
</feature>
<evidence type="ECO:0000256" key="2">
    <source>
        <dbReference type="SAM" id="MobiDB-lite"/>
    </source>
</evidence>
<dbReference type="VEuPathDB" id="FungiDB:PV09_08840"/>
<dbReference type="InterPro" id="IPR036280">
    <property type="entry name" value="Multihaem_cyt_sf"/>
</dbReference>
<feature type="compositionally biased region" description="Low complexity" evidence="2">
    <location>
        <begin position="494"/>
        <end position="508"/>
    </location>
</feature>
<keyword evidence="1" id="KW-0479">Metal-binding</keyword>
<dbReference type="GO" id="GO:0046982">
    <property type="term" value="F:protein heterodimerization activity"/>
    <property type="evidence" value="ECO:0007669"/>
    <property type="project" value="InterPro"/>
</dbReference>
<feature type="compositionally biased region" description="Basic and acidic residues" evidence="2">
    <location>
        <begin position="325"/>
        <end position="337"/>
    </location>
</feature>
<dbReference type="Gene3D" id="3.30.50.10">
    <property type="entry name" value="Erythroid Transcription Factor GATA-1, subunit A"/>
    <property type="match status" value="2"/>
</dbReference>
<dbReference type="Proteomes" id="UP000053259">
    <property type="component" value="Unassembled WGS sequence"/>
</dbReference>
<dbReference type="InterPro" id="IPR018465">
    <property type="entry name" value="Scm3/HJURP"/>
</dbReference>
<dbReference type="EMBL" id="KN847576">
    <property type="protein sequence ID" value="KIV99539.1"/>
    <property type="molecule type" value="Genomic_DNA"/>
</dbReference>
<gene>
    <name evidence="4" type="ORF">PV09_08840</name>
</gene>
<evidence type="ECO:0000256" key="1">
    <source>
        <dbReference type="PROSITE-ProRule" id="PRU00094"/>
    </source>
</evidence>
<dbReference type="GeneID" id="27316813"/>
<dbReference type="SUPFAM" id="SSF48695">
    <property type="entry name" value="Multiheme cytochromes"/>
    <property type="match status" value="1"/>
</dbReference>
<proteinExistence type="predicted"/>
<dbReference type="RefSeq" id="XP_016209409.1">
    <property type="nucleotide sequence ID" value="XM_016362801.1"/>
</dbReference>
<dbReference type="PANTHER" id="PTHR15992:SF5">
    <property type="entry name" value="HOLLIDAY JUNCTION RECOGNITION PROTEIN"/>
    <property type="match status" value="1"/>
</dbReference>
<dbReference type="AlphaFoldDB" id="A0A0D1ZZU3"/>
<protein>
    <recommendedName>
        <fullName evidence="3">GATA-type domain-containing protein</fullName>
    </recommendedName>
</protein>
<dbReference type="GO" id="GO:0008270">
    <property type="term" value="F:zinc ion binding"/>
    <property type="evidence" value="ECO:0007669"/>
    <property type="project" value="UniProtKB-KW"/>
</dbReference>
<evidence type="ECO:0000259" key="3">
    <source>
        <dbReference type="PROSITE" id="PS50114"/>
    </source>
</evidence>
<dbReference type="STRING" id="253628.A0A0D1ZZU3"/>
<dbReference type="InterPro" id="IPR009072">
    <property type="entry name" value="Histone-fold"/>
</dbReference>
<feature type="compositionally biased region" description="Polar residues" evidence="2">
    <location>
        <begin position="305"/>
        <end position="323"/>
    </location>
</feature>
<feature type="region of interest" description="Disordered" evidence="2">
    <location>
        <begin position="1"/>
        <end position="38"/>
    </location>
</feature>
<feature type="region of interest" description="Disordered" evidence="2">
    <location>
        <begin position="305"/>
        <end position="375"/>
    </location>
</feature>
<sequence>MQSYLQRFAGSKRSWLPEPDPDDIELSAKRRRNDERHRSRWTSIIDRYSKDFSNVGDEIDLRTGEIVVDNGHVARMRDEFDNGDASATSPRSMPDVLGHIVADYDGGLGEYENDVENSEDDSIPESKRESSGDDEEDLEEDELNLDWPAPSSPWQRHKSSKVGVKDQSSTTENNSVAAGEFIENESPTQTRELAHSIERKETGTFQQTPLPLPQFEVPQLGLGEKLETAMQAMTTAMGAAIQTQLMAFMNIMLATRQNSTDSPSISTPESPVLSSTVRSTPTCLPQQHKEIQSRTPLHMLQSTSATRTMNSQDRPVVSPQISSGRVREVTSRGDVIREQTPGFGSLWSVPVKRKPGRPKQQSSSKSCPRTSGIAVAPKRLEKQECVSPRLAVSEKKRYPRDERPSAEFDSQGFTSSPTLGRHEREITISTPRDNTCEPNYSHKSFNKTTSGVPRMTYEAVKTHKVKDKTSQNYHQKSMSFVVDSDEDEIGMTTGSSSARQRGDSSSSQTPKVTDQDATTIAYEQHSQEYSSLSRAGLRNRDNNINYNEKAVFSDIFGNVGLDDNNYSTTSNQLRHYGKQPKLSQASDPENEFQGNDINQDMTSGLWQMDPNALKGPLVIYDVPTSHEPSKQAANVAVSRSHPKHHAGDAVSNTARTSATVTNYEELEARYAAFTTRNKREEIKYEERPPPHPCAHCKTTAATSWLHNPDGGLRRICNACFSYWKKHGGQKRPVSLEEPRSLKGKLPCANCGQIAASDWKFEIDGKRICKPCGRYAKLHNGARRPVPHPKMYECERCHNQVIKVWMLSNRAKICIDCHNEIFADYEPD</sequence>
<dbReference type="HOGENOM" id="CLU_017902_0_0_1"/>
<accession>A0A0D1ZZU3</accession>
<dbReference type="SUPFAM" id="SSF57716">
    <property type="entry name" value="Glucocorticoid receptor-like (DNA-binding domain)"/>
    <property type="match status" value="1"/>
</dbReference>
<organism evidence="4 5">
    <name type="scientific">Verruconis gallopava</name>
    <dbReference type="NCBI Taxonomy" id="253628"/>
    <lineage>
        <taxon>Eukaryota</taxon>
        <taxon>Fungi</taxon>
        <taxon>Dikarya</taxon>
        <taxon>Ascomycota</taxon>
        <taxon>Pezizomycotina</taxon>
        <taxon>Dothideomycetes</taxon>
        <taxon>Pleosporomycetidae</taxon>
        <taxon>Venturiales</taxon>
        <taxon>Sympoventuriaceae</taxon>
        <taxon>Verruconis</taxon>
    </lineage>
</organism>
<dbReference type="InParanoid" id="A0A0D1ZZU3"/>
<dbReference type="GO" id="GO:0006355">
    <property type="term" value="P:regulation of DNA-templated transcription"/>
    <property type="evidence" value="ECO:0007669"/>
    <property type="project" value="InterPro"/>
</dbReference>
<dbReference type="CDD" id="cd00202">
    <property type="entry name" value="ZnF_GATA"/>
    <property type="match status" value="1"/>
</dbReference>
<keyword evidence="5" id="KW-1185">Reference proteome</keyword>
<feature type="compositionally biased region" description="Basic and acidic residues" evidence="2">
    <location>
        <begin position="26"/>
        <end position="37"/>
    </location>
</feature>
<feature type="region of interest" description="Disordered" evidence="2">
    <location>
        <begin position="105"/>
        <end position="191"/>
    </location>
</feature>
<feature type="region of interest" description="Disordered" evidence="2">
    <location>
        <begin position="482"/>
        <end position="515"/>
    </location>
</feature>
<dbReference type="Pfam" id="PF10384">
    <property type="entry name" value="Scm3"/>
    <property type="match status" value="1"/>
</dbReference>
<feature type="compositionally biased region" description="Basic and acidic residues" evidence="2">
    <location>
        <begin position="394"/>
        <end position="406"/>
    </location>
</feature>